<dbReference type="Pfam" id="PF00528">
    <property type="entry name" value="BPD_transp_1"/>
    <property type="match status" value="1"/>
</dbReference>
<protein>
    <submittedName>
        <fullName evidence="9">ABC transporter permease</fullName>
    </submittedName>
</protein>
<feature type="transmembrane region" description="Helical" evidence="7">
    <location>
        <begin position="289"/>
        <end position="314"/>
    </location>
</feature>
<dbReference type="EMBL" id="BAAAQN010000019">
    <property type="protein sequence ID" value="GAA2032520.1"/>
    <property type="molecule type" value="Genomic_DNA"/>
</dbReference>
<dbReference type="Proteomes" id="UP001500751">
    <property type="component" value="Unassembled WGS sequence"/>
</dbReference>
<keyword evidence="2 7" id="KW-0813">Transport</keyword>
<feature type="transmembrane region" description="Helical" evidence="7">
    <location>
        <begin position="9"/>
        <end position="31"/>
    </location>
</feature>
<keyword evidence="3" id="KW-1003">Cell membrane</keyword>
<keyword evidence="10" id="KW-1185">Reference proteome</keyword>
<organism evidence="9 10">
    <name type="scientific">Catenulispora yoronensis</name>
    <dbReference type="NCBI Taxonomy" id="450799"/>
    <lineage>
        <taxon>Bacteria</taxon>
        <taxon>Bacillati</taxon>
        <taxon>Actinomycetota</taxon>
        <taxon>Actinomycetes</taxon>
        <taxon>Catenulisporales</taxon>
        <taxon>Catenulisporaceae</taxon>
        <taxon>Catenulispora</taxon>
    </lineage>
</organism>
<dbReference type="Pfam" id="PF19300">
    <property type="entry name" value="BPD_transp_1_N"/>
    <property type="match status" value="1"/>
</dbReference>
<dbReference type="InterPro" id="IPR035906">
    <property type="entry name" value="MetI-like_sf"/>
</dbReference>
<gene>
    <name evidence="9" type="ORF">GCM10009839_35850</name>
</gene>
<dbReference type="Gene3D" id="1.10.3720.10">
    <property type="entry name" value="MetI-like"/>
    <property type="match status" value="1"/>
</dbReference>
<name>A0ABP5FVK2_9ACTN</name>
<dbReference type="InterPro" id="IPR045621">
    <property type="entry name" value="BPD_transp_1_N"/>
</dbReference>
<keyword evidence="4 7" id="KW-0812">Transmembrane</keyword>
<sequence length="321" mass="35383">MLAFTIRRLLVSIPILILSTFLVFMLVAWGADPLGDFKSKNPPPSPAQIAAREHELGLDQPLLTQYWNWIKGVLHGDFGPSVQGSAFNINEELGRRTWVTFRLVICAIIIALILAVIVGVITAVKQYSVVDYVGTLVGFFFLSLPVFWFAILLKIWATNINNSLGTNIKTLGPPGGEWGGIGSWAGFLVLPTITLALSSYATWARFQRASMLDVLNSDYMRLARAKGLSPRRVMVRHGLRTALIPMTTQVTLDVAAIMGGTVITEQIFQWQGLGTMFLNGIRTQDTNAVLAWLLISATLVIVFNLIADLLYAVLDPRIRLS</sequence>
<evidence type="ECO:0000256" key="3">
    <source>
        <dbReference type="ARBA" id="ARBA00022475"/>
    </source>
</evidence>
<evidence type="ECO:0000256" key="2">
    <source>
        <dbReference type="ARBA" id="ARBA00022448"/>
    </source>
</evidence>
<evidence type="ECO:0000256" key="6">
    <source>
        <dbReference type="ARBA" id="ARBA00023136"/>
    </source>
</evidence>
<keyword evidence="6 7" id="KW-0472">Membrane</keyword>
<accession>A0ABP5FVK2</accession>
<evidence type="ECO:0000256" key="5">
    <source>
        <dbReference type="ARBA" id="ARBA00022989"/>
    </source>
</evidence>
<dbReference type="PANTHER" id="PTHR43163">
    <property type="entry name" value="DIPEPTIDE TRANSPORT SYSTEM PERMEASE PROTEIN DPPB-RELATED"/>
    <property type="match status" value="1"/>
</dbReference>
<evidence type="ECO:0000256" key="4">
    <source>
        <dbReference type="ARBA" id="ARBA00022692"/>
    </source>
</evidence>
<dbReference type="PROSITE" id="PS50928">
    <property type="entry name" value="ABC_TM1"/>
    <property type="match status" value="1"/>
</dbReference>
<dbReference type="PANTHER" id="PTHR43163:SF6">
    <property type="entry name" value="DIPEPTIDE TRANSPORT SYSTEM PERMEASE PROTEIN DPPB-RELATED"/>
    <property type="match status" value="1"/>
</dbReference>
<evidence type="ECO:0000313" key="10">
    <source>
        <dbReference type="Proteomes" id="UP001500751"/>
    </source>
</evidence>
<dbReference type="RefSeq" id="WP_344666755.1">
    <property type="nucleotide sequence ID" value="NZ_BAAAQN010000019.1"/>
</dbReference>
<keyword evidence="5 7" id="KW-1133">Transmembrane helix</keyword>
<evidence type="ECO:0000256" key="1">
    <source>
        <dbReference type="ARBA" id="ARBA00004651"/>
    </source>
</evidence>
<proteinExistence type="inferred from homology"/>
<feature type="domain" description="ABC transmembrane type-1" evidence="8">
    <location>
        <begin position="97"/>
        <end position="311"/>
    </location>
</feature>
<evidence type="ECO:0000259" key="8">
    <source>
        <dbReference type="PROSITE" id="PS50928"/>
    </source>
</evidence>
<dbReference type="InterPro" id="IPR000515">
    <property type="entry name" value="MetI-like"/>
</dbReference>
<evidence type="ECO:0000256" key="7">
    <source>
        <dbReference type="RuleBase" id="RU363032"/>
    </source>
</evidence>
<comment type="similarity">
    <text evidence="7">Belongs to the binding-protein-dependent transport system permease family.</text>
</comment>
<feature type="transmembrane region" description="Helical" evidence="7">
    <location>
        <begin position="136"/>
        <end position="157"/>
    </location>
</feature>
<feature type="transmembrane region" description="Helical" evidence="7">
    <location>
        <begin position="101"/>
        <end position="124"/>
    </location>
</feature>
<comment type="subcellular location">
    <subcellularLocation>
        <location evidence="1 7">Cell membrane</location>
        <topology evidence="1 7">Multi-pass membrane protein</topology>
    </subcellularLocation>
</comment>
<reference evidence="10" key="1">
    <citation type="journal article" date="2019" name="Int. J. Syst. Evol. Microbiol.">
        <title>The Global Catalogue of Microorganisms (GCM) 10K type strain sequencing project: providing services to taxonomists for standard genome sequencing and annotation.</title>
        <authorList>
            <consortium name="The Broad Institute Genomics Platform"/>
            <consortium name="The Broad Institute Genome Sequencing Center for Infectious Disease"/>
            <person name="Wu L."/>
            <person name="Ma J."/>
        </authorList>
    </citation>
    <scope>NUCLEOTIDE SEQUENCE [LARGE SCALE GENOMIC DNA]</scope>
    <source>
        <strain evidence="10">JCM 16014</strain>
    </source>
</reference>
<feature type="transmembrane region" description="Helical" evidence="7">
    <location>
        <begin position="181"/>
        <end position="203"/>
    </location>
</feature>
<evidence type="ECO:0000313" key="9">
    <source>
        <dbReference type="EMBL" id="GAA2032520.1"/>
    </source>
</evidence>
<comment type="caution">
    <text evidence="9">The sequence shown here is derived from an EMBL/GenBank/DDBJ whole genome shotgun (WGS) entry which is preliminary data.</text>
</comment>
<dbReference type="SUPFAM" id="SSF161098">
    <property type="entry name" value="MetI-like"/>
    <property type="match status" value="1"/>
</dbReference>
<dbReference type="CDD" id="cd06261">
    <property type="entry name" value="TM_PBP2"/>
    <property type="match status" value="1"/>
</dbReference>